<keyword evidence="2 6" id="KW-0812">Transmembrane</keyword>
<dbReference type="AlphaFoldDB" id="A0A7R9EUL1"/>
<keyword evidence="4 6" id="KW-0472">Membrane</keyword>
<feature type="transmembrane region" description="Helical" evidence="6">
    <location>
        <begin position="79"/>
        <end position="104"/>
    </location>
</feature>
<evidence type="ECO:0000256" key="1">
    <source>
        <dbReference type="ARBA" id="ARBA00004141"/>
    </source>
</evidence>
<accession>A0A7R9EUL1</accession>
<feature type="transmembrane region" description="Helical" evidence="6">
    <location>
        <begin position="116"/>
        <end position="135"/>
    </location>
</feature>
<dbReference type="EMBL" id="OD565415">
    <property type="protein sequence ID" value="CAD7441721.1"/>
    <property type="molecule type" value="Genomic_DNA"/>
</dbReference>
<dbReference type="InterPro" id="IPR007237">
    <property type="entry name" value="CD20-like"/>
</dbReference>
<comment type="subcellular location">
    <subcellularLocation>
        <location evidence="1">Membrane</location>
        <topology evidence="1">Multi-pass membrane protein</topology>
    </subcellularLocation>
</comment>
<protein>
    <submittedName>
        <fullName evidence="7">Uncharacterized protein</fullName>
    </submittedName>
</protein>
<proteinExistence type="predicted"/>
<feature type="compositionally biased region" description="Basic and acidic residues" evidence="5">
    <location>
        <begin position="138"/>
        <end position="154"/>
    </location>
</feature>
<evidence type="ECO:0000313" key="7">
    <source>
        <dbReference type="EMBL" id="CAD7441721.1"/>
    </source>
</evidence>
<name>A0A7R9EUL1_9NEOP</name>
<reference evidence="7" key="1">
    <citation type="submission" date="2020-11" db="EMBL/GenBank/DDBJ databases">
        <authorList>
            <person name="Tran Van P."/>
        </authorList>
    </citation>
    <scope>NUCLEOTIDE SEQUENCE</scope>
</reference>
<feature type="region of interest" description="Disordered" evidence="5">
    <location>
        <begin position="138"/>
        <end position="157"/>
    </location>
</feature>
<evidence type="ECO:0000256" key="3">
    <source>
        <dbReference type="ARBA" id="ARBA00022989"/>
    </source>
</evidence>
<dbReference type="Pfam" id="PF04103">
    <property type="entry name" value="CD20"/>
    <property type="match status" value="1"/>
</dbReference>
<gene>
    <name evidence="7" type="ORF">TBIB3V08_LOCUS4175</name>
</gene>
<evidence type="ECO:0000256" key="2">
    <source>
        <dbReference type="ARBA" id="ARBA00022692"/>
    </source>
</evidence>
<keyword evidence="3 6" id="KW-1133">Transmembrane helix</keyword>
<organism evidence="7">
    <name type="scientific">Timema bartmani</name>
    <dbReference type="NCBI Taxonomy" id="61472"/>
    <lineage>
        <taxon>Eukaryota</taxon>
        <taxon>Metazoa</taxon>
        <taxon>Ecdysozoa</taxon>
        <taxon>Arthropoda</taxon>
        <taxon>Hexapoda</taxon>
        <taxon>Insecta</taxon>
        <taxon>Pterygota</taxon>
        <taxon>Neoptera</taxon>
        <taxon>Polyneoptera</taxon>
        <taxon>Phasmatodea</taxon>
        <taxon>Timematodea</taxon>
        <taxon>Timematoidea</taxon>
        <taxon>Timematidae</taxon>
        <taxon>Timema</taxon>
    </lineage>
</organism>
<evidence type="ECO:0000256" key="5">
    <source>
        <dbReference type="SAM" id="MobiDB-lite"/>
    </source>
</evidence>
<sequence>MDYPLPGEWLDELGKINTFSATDLVRIPLPKVTVWGVSRSPGSDGRVSVMEEVYVVKVRSQPSPARLFPSERRYSASTVGGLGAVHLLLAATCLLLGALDFLAASNTATWVTRYGGGLWLGLAAALPGAAGVLAWRREREKEEEREGEREEDGKTTTINHLSNTTLSSLNQDSNLCLLVNNYREISANHALARHWRFKKWAWFALRIQNKTDAFVFVSSGVGHRIIISSMCFVASSLVTVRPIRLFTLVGPRMRETYRDIA</sequence>
<evidence type="ECO:0000256" key="4">
    <source>
        <dbReference type="ARBA" id="ARBA00023136"/>
    </source>
</evidence>
<evidence type="ECO:0000256" key="6">
    <source>
        <dbReference type="SAM" id="Phobius"/>
    </source>
</evidence>